<evidence type="ECO:0000256" key="1">
    <source>
        <dbReference type="SAM" id="MobiDB-lite"/>
    </source>
</evidence>
<feature type="compositionally biased region" description="Low complexity" evidence="1">
    <location>
        <begin position="13"/>
        <end position="23"/>
    </location>
</feature>
<comment type="caution">
    <text evidence="2">The sequence shown here is derived from an EMBL/GenBank/DDBJ whole genome shotgun (WGS) entry which is preliminary data.</text>
</comment>
<reference evidence="2 3" key="1">
    <citation type="journal article" date="2024" name="Nat. Commun.">
        <title>Phylogenomics reveals the evolutionary origins of lichenization in chlorophyte algae.</title>
        <authorList>
            <person name="Puginier C."/>
            <person name="Libourel C."/>
            <person name="Otte J."/>
            <person name="Skaloud P."/>
            <person name="Haon M."/>
            <person name="Grisel S."/>
            <person name="Petersen M."/>
            <person name="Berrin J.G."/>
            <person name="Delaux P.M."/>
            <person name="Dal Grande F."/>
            <person name="Keller J."/>
        </authorList>
    </citation>
    <scope>NUCLEOTIDE SEQUENCE [LARGE SCALE GENOMIC DNA]</scope>
    <source>
        <strain evidence="2 3">SAG 2036</strain>
    </source>
</reference>
<protein>
    <recommendedName>
        <fullName evidence="4">PB1 domain-containing protein</fullName>
    </recommendedName>
</protein>
<keyword evidence="3" id="KW-1185">Reference proteome</keyword>
<organism evidence="2 3">
    <name type="scientific">Symbiochloris irregularis</name>
    <dbReference type="NCBI Taxonomy" id="706552"/>
    <lineage>
        <taxon>Eukaryota</taxon>
        <taxon>Viridiplantae</taxon>
        <taxon>Chlorophyta</taxon>
        <taxon>core chlorophytes</taxon>
        <taxon>Trebouxiophyceae</taxon>
        <taxon>Trebouxiales</taxon>
        <taxon>Trebouxiaceae</taxon>
        <taxon>Symbiochloris</taxon>
    </lineage>
</organism>
<feature type="compositionally biased region" description="Low complexity" evidence="1">
    <location>
        <begin position="266"/>
        <end position="278"/>
    </location>
</feature>
<feature type="compositionally biased region" description="Basic and acidic residues" evidence="1">
    <location>
        <begin position="28"/>
        <end position="41"/>
    </location>
</feature>
<proteinExistence type="predicted"/>
<name>A0AAW1PWK3_9CHLO</name>
<dbReference type="EMBL" id="JALJOQ010000008">
    <property type="protein sequence ID" value="KAK9812264.1"/>
    <property type="molecule type" value="Genomic_DNA"/>
</dbReference>
<feature type="compositionally biased region" description="Low complexity" evidence="1">
    <location>
        <begin position="128"/>
        <end position="144"/>
    </location>
</feature>
<feature type="region of interest" description="Disordered" evidence="1">
    <location>
        <begin position="1"/>
        <end position="57"/>
    </location>
</feature>
<feature type="compositionally biased region" description="Gly residues" evidence="1">
    <location>
        <begin position="1"/>
        <end position="11"/>
    </location>
</feature>
<feature type="compositionally biased region" description="Basic and acidic residues" evidence="1">
    <location>
        <begin position="153"/>
        <end position="163"/>
    </location>
</feature>
<dbReference type="AlphaFoldDB" id="A0AAW1PWK3"/>
<dbReference type="Proteomes" id="UP001465755">
    <property type="component" value="Unassembled WGS sequence"/>
</dbReference>
<feature type="region of interest" description="Disordered" evidence="1">
    <location>
        <begin position="70"/>
        <end position="282"/>
    </location>
</feature>
<feature type="compositionally biased region" description="Polar residues" evidence="1">
    <location>
        <begin position="83"/>
        <end position="101"/>
    </location>
</feature>
<evidence type="ECO:0000313" key="3">
    <source>
        <dbReference type="Proteomes" id="UP001465755"/>
    </source>
</evidence>
<evidence type="ECO:0000313" key="2">
    <source>
        <dbReference type="EMBL" id="KAK9812264.1"/>
    </source>
</evidence>
<sequence>MAKTNHGGGGKQPSTKAKAAPTKAKSKKEKDAFDWRADRKAPVPTPEPKPLSGGFKSMKNKWLSAYQEDLQAKRSAAQAEAPAQSTVTTGRRDNNIQAQANDHNRSLASPVPAVEGRADVAKIEQSGANNRAATAPASAPASPTRSHKVAHGTKAELKAEAKADAAAAVARKQAEAELAQAAETRAKQHVDASTAKEGPAMTDTSSTAQGPPASAAEDSASNPHESQVVAARGSQHAHQPAAQAPPPDSGAQRPSDTAMKPPLPKLPKQQTAATADRAAAGDERKLFDAKTGTCKSLGRLNLLKISDYRHLSSRIEKITTKGGPSLAGAKLAYEDTQGDLLLLQPDEDWSSMVSSASRLLVCPR</sequence>
<evidence type="ECO:0008006" key="4">
    <source>
        <dbReference type="Google" id="ProtNLM"/>
    </source>
</evidence>
<gene>
    <name evidence="2" type="ORF">WJX73_008670</name>
</gene>
<accession>A0AAW1PWK3</accession>
<feature type="compositionally biased region" description="Low complexity" evidence="1">
    <location>
        <begin position="164"/>
        <end position="183"/>
    </location>
</feature>